<protein>
    <submittedName>
        <fullName evidence="2">Alpha/beta fold hydrolase</fullName>
    </submittedName>
</protein>
<organism evidence="2 3">
    <name type="scientific">Catenulispora yoronensis</name>
    <dbReference type="NCBI Taxonomy" id="450799"/>
    <lineage>
        <taxon>Bacteria</taxon>
        <taxon>Bacillati</taxon>
        <taxon>Actinomycetota</taxon>
        <taxon>Actinomycetes</taxon>
        <taxon>Catenulisporales</taxon>
        <taxon>Catenulisporaceae</taxon>
        <taxon>Catenulispora</taxon>
    </lineage>
</organism>
<evidence type="ECO:0000313" key="2">
    <source>
        <dbReference type="EMBL" id="GAA2061353.1"/>
    </source>
</evidence>
<reference evidence="2 3" key="1">
    <citation type="journal article" date="2019" name="Int. J. Syst. Evol. Microbiol.">
        <title>The Global Catalogue of Microorganisms (GCM) 10K type strain sequencing project: providing services to taxonomists for standard genome sequencing and annotation.</title>
        <authorList>
            <consortium name="The Broad Institute Genomics Platform"/>
            <consortium name="The Broad Institute Genome Sequencing Center for Infectious Disease"/>
            <person name="Wu L."/>
            <person name="Ma J."/>
        </authorList>
    </citation>
    <scope>NUCLEOTIDE SEQUENCE [LARGE SCALE GENOMIC DNA]</scope>
    <source>
        <strain evidence="2 3">JCM 16014</strain>
    </source>
</reference>
<dbReference type="SUPFAM" id="SSF53474">
    <property type="entry name" value="alpha/beta-Hydrolases"/>
    <property type="match status" value="1"/>
</dbReference>
<comment type="caution">
    <text evidence="2">The sequence shown here is derived from an EMBL/GenBank/DDBJ whole genome shotgun (WGS) entry which is preliminary data.</text>
</comment>
<dbReference type="Proteomes" id="UP001500751">
    <property type="component" value="Unassembled WGS sequence"/>
</dbReference>
<accession>A0ABN2VFT5</accession>
<dbReference type="PANTHER" id="PTHR32015:SF1">
    <property type="entry name" value="LIPASE"/>
    <property type="match status" value="1"/>
</dbReference>
<sequence>MPTRNTLRATAAALGAALLAATASVTAHAGGSSTLPVDYSFASGFVQGFFSPQTAPPGANDWSCHSTAHPNPVVLVHGTLENQNDNWRGAAPLLANNGYCIYTFSYGGPAAASPIQGTGAIENSAAQLSSFVDTVLDRTGAAKVDLVGHSQGGMMPRYYIKNLGGAAKVGKLVALAPSNHGTTLDGITKLGAALQILEPANQFVVGPACAACVEQEIGSPFITALNAGGETAPGVQYTVIESTNDEVVTPYQGAFLAAAPNVRNILLESQCPLDQSDHLEIAYSPVALGDVLNALDPAHPRPVPCQIVLPVVG</sequence>
<dbReference type="Gene3D" id="3.40.50.1820">
    <property type="entry name" value="alpha/beta hydrolase"/>
    <property type="match status" value="1"/>
</dbReference>
<keyword evidence="2" id="KW-0378">Hydrolase</keyword>
<dbReference type="Pfam" id="PF01674">
    <property type="entry name" value="Lipase_2"/>
    <property type="match status" value="1"/>
</dbReference>
<keyword evidence="1" id="KW-0732">Signal</keyword>
<feature type="chain" id="PRO_5046844644" evidence="1">
    <location>
        <begin position="30"/>
        <end position="313"/>
    </location>
</feature>
<dbReference type="EMBL" id="BAAAQN010000082">
    <property type="protein sequence ID" value="GAA2061353.1"/>
    <property type="molecule type" value="Genomic_DNA"/>
</dbReference>
<dbReference type="InterPro" id="IPR002918">
    <property type="entry name" value="Lipase_EstA/Esterase_EstB"/>
</dbReference>
<evidence type="ECO:0000313" key="3">
    <source>
        <dbReference type="Proteomes" id="UP001500751"/>
    </source>
</evidence>
<name>A0ABN2VFT5_9ACTN</name>
<dbReference type="PANTHER" id="PTHR32015">
    <property type="entry name" value="FASTING INDUCED LIPASE"/>
    <property type="match status" value="1"/>
</dbReference>
<gene>
    <name evidence="2" type="ORF">GCM10009839_85490</name>
</gene>
<proteinExistence type="predicted"/>
<dbReference type="InterPro" id="IPR029058">
    <property type="entry name" value="AB_hydrolase_fold"/>
</dbReference>
<keyword evidence="3" id="KW-1185">Reference proteome</keyword>
<dbReference type="RefSeq" id="WP_344671473.1">
    <property type="nucleotide sequence ID" value="NZ_BAAAQN010000082.1"/>
</dbReference>
<evidence type="ECO:0000256" key="1">
    <source>
        <dbReference type="SAM" id="SignalP"/>
    </source>
</evidence>
<feature type="signal peptide" evidence="1">
    <location>
        <begin position="1"/>
        <end position="29"/>
    </location>
</feature>
<dbReference type="GO" id="GO:0016787">
    <property type="term" value="F:hydrolase activity"/>
    <property type="evidence" value="ECO:0007669"/>
    <property type="project" value="UniProtKB-KW"/>
</dbReference>